<dbReference type="PANTHER" id="PTHR46060">
    <property type="entry name" value="MARINER MOS1 TRANSPOSASE-LIKE PROTEIN"/>
    <property type="match status" value="1"/>
</dbReference>
<dbReference type="GO" id="GO:0005634">
    <property type="term" value="C:nucleus"/>
    <property type="evidence" value="ECO:0007669"/>
    <property type="project" value="TreeGrafter"/>
</dbReference>
<proteinExistence type="predicted"/>
<dbReference type="GO" id="GO:0042800">
    <property type="term" value="F:histone H3K4 methyltransferase activity"/>
    <property type="evidence" value="ECO:0007669"/>
    <property type="project" value="TreeGrafter"/>
</dbReference>
<dbReference type="GO" id="GO:0006303">
    <property type="term" value="P:double-strand break repair via nonhomologous end joining"/>
    <property type="evidence" value="ECO:0007669"/>
    <property type="project" value="TreeGrafter"/>
</dbReference>
<dbReference type="GO" id="GO:0003697">
    <property type="term" value="F:single-stranded DNA binding"/>
    <property type="evidence" value="ECO:0007669"/>
    <property type="project" value="TreeGrafter"/>
</dbReference>
<dbReference type="GO" id="GO:0031297">
    <property type="term" value="P:replication fork processing"/>
    <property type="evidence" value="ECO:0007669"/>
    <property type="project" value="TreeGrafter"/>
</dbReference>
<dbReference type="InterPro" id="IPR041426">
    <property type="entry name" value="Mos1_HTH"/>
</dbReference>
<dbReference type="Proteomes" id="UP000887574">
    <property type="component" value="Unplaced"/>
</dbReference>
<dbReference type="GO" id="GO:0044774">
    <property type="term" value="P:mitotic DNA integrity checkpoint signaling"/>
    <property type="evidence" value="ECO:0007669"/>
    <property type="project" value="TreeGrafter"/>
</dbReference>
<keyword evidence="2" id="KW-1185">Reference proteome</keyword>
<dbReference type="InterPro" id="IPR036388">
    <property type="entry name" value="WH-like_DNA-bd_sf"/>
</dbReference>
<dbReference type="GO" id="GO:0044547">
    <property type="term" value="F:DNA topoisomerase binding"/>
    <property type="evidence" value="ECO:0007669"/>
    <property type="project" value="TreeGrafter"/>
</dbReference>
<dbReference type="Gene3D" id="1.10.10.1450">
    <property type="match status" value="1"/>
</dbReference>
<name>A0A915DSJ0_9BILA</name>
<evidence type="ECO:0000313" key="3">
    <source>
        <dbReference type="WBParaSite" id="jg22688"/>
    </source>
</evidence>
<accession>A0A915DSJ0</accession>
<dbReference type="GO" id="GO:0046975">
    <property type="term" value="F:histone H3K36 methyltransferase activity"/>
    <property type="evidence" value="ECO:0007669"/>
    <property type="project" value="TreeGrafter"/>
</dbReference>
<reference evidence="3" key="1">
    <citation type="submission" date="2022-11" db="UniProtKB">
        <authorList>
            <consortium name="WormBaseParasite"/>
        </authorList>
    </citation>
    <scope>IDENTIFICATION</scope>
</reference>
<dbReference type="InterPro" id="IPR052709">
    <property type="entry name" value="Transposase-MT_Hybrid"/>
</dbReference>
<dbReference type="GO" id="GO:0015074">
    <property type="term" value="P:DNA integration"/>
    <property type="evidence" value="ECO:0007669"/>
    <property type="project" value="TreeGrafter"/>
</dbReference>
<feature type="domain" description="Mos1 transposase HTH" evidence="1">
    <location>
        <begin position="2"/>
        <end position="49"/>
    </location>
</feature>
<sequence length="127" mass="14510">MRHCLLFLFDKDHSISAVDSARQLKQVYGQQAPGSSFCSKWLKLFREGKKEVDDLEDEPRTGRPSDFDDNKLVALVEEDPKLTIRELAPMLNCAHNTVLRHLHSIGKGDIQLDEIVTSDEKWVLYAT</sequence>
<organism evidence="2 3">
    <name type="scientific">Ditylenchus dipsaci</name>
    <dbReference type="NCBI Taxonomy" id="166011"/>
    <lineage>
        <taxon>Eukaryota</taxon>
        <taxon>Metazoa</taxon>
        <taxon>Ecdysozoa</taxon>
        <taxon>Nematoda</taxon>
        <taxon>Chromadorea</taxon>
        <taxon>Rhabditida</taxon>
        <taxon>Tylenchina</taxon>
        <taxon>Tylenchomorpha</taxon>
        <taxon>Sphaerularioidea</taxon>
        <taxon>Anguinidae</taxon>
        <taxon>Anguininae</taxon>
        <taxon>Ditylenchus</taxon>
    </lineage>
</organism>
<dbReference type="GO" id="GO:0000729">
    <property type="term" value="P:DNA double-strand break processing"/>
    <property type="evidence" value="ECO:0007669"/>
    <property type="project" value="TreeGrafter"/>
</dbReference>
<dbReference type="AlphaFoldDB" id="A0A915DSJ0"/>
<evidence type="ECO:0000313" key="2">
    <source>
        <dbReference type="Proteomes" id="UP000887574"/>
    </source>
</evidence>
<dbReference type="Pfam" id="PF17906">
    <property type="entry name" value="HTH_48"/>
    <property type="match status" value="1"/>
</dbReference>
<dbReference type="GO" id="GO:0000014">
    <property type="term" value="F:single-stranded DNA endodeoxyribonuclease activity"/>
    <property type="evidence" value="ECO:0007669"/>
    <property type="project" value="TreeGrafter"/>
</dbReference>
<dbReference type="Gene3D" id="1.10.10.10">
    <property type="entry name" value="Winged helix-like DNA-binding domain superfamily/Winged helix DNA-binding domain"/>
    <property type="match status" value="1"/>
</dbReference>
<dbReference type="GO" id="GO:0035861">
    <property type="term" value="C:site of double-strand break"/>
    <property type="evidence" value="ECO:0007669"/>
    <property type="project" value="TreeGrafter"/>
</dbReference>
<dbReference type="GO" id="GO:0000793">
    <property type="term" value="C:condensed chromosome"/>
    <property type="evidence" value="ECO:0007669"/>
    <property type="project" value="TreeGrafter"/>
</dbReference>
<dbReference type="WBParaSite" id="jg22688">
    <property type="protein sequence ID" value="jg22688"/>
    <property type="gene ID" value="jg22688"/>
</dbReference>
<dbReference type="GO" id="GO:0003690">
    <property type="term" value="F:double-stranded DNA binding"/>
    <property type="evidence" value="ECO:0007669"/>
    <property type="project" value="TreeGrafter"/>
</dbReference>
<evidence type="ECO:0000259" key="1">
    <source>
        <dbReference type="Pfam" id="PF17906"/>
    </source>
</evidence>
<protein>
    <submittedName>
        <fullName evidence="3">Mos1 transposase HTH domain-containing protein</fullName>
    </submittedName>
</protein>
<dbReference type="PANTHER" id="PTHR46060:SF2">
    <property type="entry name" value="HISTONE-LYSINE N-METHYLTRANSFERASE SETMAR"/>
    <property type="match status" value="1"/>
</dbReference>